<dbReference type="InterPro" id="IPR009057">
    <property type="entry name" value="Homeodomain-like_sf"/>
</dbReference>
<dbReference type="InterPro" id="IPR001647">
    <property type="entry name" value="HTH_TetR"/>
</dbReference>
<feature type="DNA-binding region" description="H-T-H motif" evidence="4">
    <location>
        <begin position="35"/>
        <end position="54"/>
    </location>
</feature>
<dbReference type="InterPro" id="IPR036271">
    <property type="entry name" value="Tet_transcr_reg_TetR-rel_C_sf"/>
</dbReference>
<dbReference type="PRINTS" id="PR00455">
    <property type="entry name" value="HTHTETR"/>
</dbReference>
<evidence type="ECO:0000313" key="7">
    <source>
        <dbReference type="Proteomes" id="UP001415169"/>
    </source>
</evidence>
<evidence type="ECO:0000313" key="6">
    <source>
        <dbReference type="EMBL" id="GAA4164410.1"/>
    </source>
</evidence>
<dbReference type="EMBL" id="BAABBV010000002">
    <property type="protein sequence ID" value="GAA4164410.1"/>
    <property type="molecule type" value="Genomic_DNA"/>
</dbReference>
<dbReference type="RefSeq" id="WP_344792315.1">
    <property type="nucleotide sequence ID" value="NZ_BAABBV010000002.1"/>
</dbReference>
<dbReference type="SUPFAM" id="SSF48498">
    <property type="entry name" value="Tetracyclin repressor-like, C-terminal domain"/>
    <property type="match status" value="1"/>
</dbReference>
<organism evidence="6 7">
    <name type="scientific">Gryllotalpicola daejeonensis</name>
    <dbReference type="NCBI Taxonomy" id="993087"/>
    <lineage>
        <taxon>Bacteria</taxon>
        <taxon>Bacillati</taxon>
        <taxon>Actinomycetota</taxon>
        <taxon>Actinomycetes</taxon>
        <taxon>Micrococcales</taxon>
        <taxon>Microbacteriaceae</taxon>
        <taxon>Gryllotalpicola</taxon>
    </lineage>
</organism>
<reference evidence="6" key="1">
    <citation type="journal article" date="2014" name="Int. J. Syst. Evol. Microbiol.">
        <title>Complete genome of a new Firmicutes species belonging to the dominant human colonic microbiota ('Ruminococcus bicirculans') reveals two chromosomes and a selective capacity to utilize plant glucans.</title>
        <authorList>
            <consortium name="NISC Comparative Sequencing Program"/>
            <person name="Wegmann U."/>
            <person name="Louis P."/>
            <person name="Goesmann A."/>
            <person name="Henrissat B."/>
            <person name="Duncan S.H."/>
            <person name="Flint H.J."/>
        </authorList>
    </citation>
    <scope>NUCLEOTIDE SEQUENCE</scope>
    <source>
        <strain evidence="6">JCM 17590</strain>
    </source>
</reference>
<feature type="domain" description="HTH tetR-type" evidence="5">
    <location>
        <begin position="12"/>
        <end position="72"/>
    </location>
</feature>
<comment type="caution">
    <text evidence="6">The sequence shown here is derived from an EMBL/GenBank/DDBJ whole genome shotgun (WGS) entry which is preliminary data.</text>
</comment>
<name>A0ABP7ZMD2_9MICO</name>
<evidence type="ECO:0000256" key="1">
    <source>
        <dbReference type="ARBA" id="ARBA00023015"/>
    </source>
</evidence>
<keyword evidence="7" id="KW-1185">Reference proteome</keyword>
<dbReference type="SUPFAM" id="SSF46689">
    <property type="entry name" value="Homeodomain-like"/>
    <property type="match status" value="1"/>
</dbReference>
<evidence type="ECO:0000256" key="2">
    <source>
        <dbReference type="ARBA" id="ARBA00023125"/>
    </source>
</evidence>
<evidence type="ECO:0000256" key="4">
    <source>
        <dbReference type="PROSITE-ProRule" id="PRU00335"/>
    </source>
</evidence>
<dbReference type="Pfam" id="PF00440">
    <property type="entry name" value="TetR_N"/>
    <property type="match status" value="1"/>
</dbReference>
<reference evidence="6" key="2">
    <citation type="submission" date="2023-12" db="EMBL/GenBank/DDBJ databases">
        <authorList>
            <person name="Sun Q."/>
            <person name="Inoue M."/>
        </authorList>
    </citation>
    <scope>NUCLEOTIDE SEQUENCE</scope>
    <source>
        <strain evidence="6">JCM 17590</strain>
    </source>
</reference>
<evidence type="ECO:0000259" key="5">
    <source>
        <dbReference type="PROSITE" id="PS50977"/>
    </source>
</evidence>
<keyword evidence="1" id="KW-0805">Transcription regulation</keyword>
<evidence type="ECO:0000256" key="3">
    <source>
        <dbReference type="ARBA" id="ARBA00023163"/>
    </source>
</evidence>
<protein>
    <submittedName>
        <fullName evidence="6">TetR/AcrR family transcriptional regulator</fullName>
    </submittedName>
</protein>
<keyword evidence="2 4" id="KW-0238">DNA-binding</keyword>
<dbReference type="Gene3D" id="1.10.357.10">
    <property type="entry name" value="Tetracycline Repressor, domain 2"/>
    <property type="match status" value="1"/>
</dbReference>
<dbReference type="PANTHER" id="PTHR47506:SF1">
    <property type="entry name" value="HTH-TYPE TRANSCRIPTIONAL REGULATOR YJDC"/>
    <property type="match status" value="1"/>
</dbReference>
<dbReference type="PANTHER" id="PTHR47506">
    <property type="entry name" value="TRANSCRIPTIONAL REGULATORY PROTEIN"/>
    <property type="match status" value="1"/>
</dbReference>
<gene>
    <name evidence="6" type="ORF">GCM10022286_26090</name>
</gene>
<keyword evidence="3" id="KW-0804">Transcription</keyword>
<sequence>MIPAAVAPRPPAPAKLKILEVADRLFYTEGIHTVGVDRIINEAHVTKATFYKHYRSKDLLIVAYVEGRHYRAKNLVDEARANLTDPASVLRALAALIGQIAVRTGFHGCPFINAAAQFSDVDHPVRQAVARHRAWERSVVAELVTELGHPAPEDAIDDLILFRDGALSGSNVGDPERAYRALARAVERIIAERSAGSGTHLRTA</sequence>
<proteinExistence type="predicted"/>
<accession>A0ABP7ZMD2</accession>
<dbReference type="PROSITE" id="PS50977">
    <property type="entry name" value="HTH_TETR_2"/>
    <property type="match status" value="1"/>
</dbReference>
<dbReference type="Proteomes" id="UP001415169">
    <property type="component" value="Unassembled WGS sequence"/>
</dbReference>